<reference evidence="7" key="1">
    <citation type="journal article" date="2021" name="PeerJ">
        <title>Extensive microbial diversity within the chicken gut microbiome revealed by metagenomics and culture.</title>
        <authorList>
            <person name="Gilroy R."/>
            <person name="Ravi A."/>
            <person name="Getino M."/>
            <person name="Pursley I."/>
            <person name="Horton D.L."/>
            <person name="Alikhan N.F."/>
            <person name="Baker D."/>
            <person name="Gharbi K."/>
            <person name="Hall N."/>
            <person name="Watson M."/>
            <person name="Adriaenssens E.M."/>
            <person name="Foster-Nyarko E."/>
            <person name="Jarju S."/>
            <person name="Secka A."/>
            <person name="Antonio M."/>
            <person name="Oren A."/>
            <person name="Chaudhuri R.R."/>
            <person name="La Ragione R."/>
            <person name="Hildebrand F."/>
            <person name="Pallen M.J."/>
        </authorList>
    </citation>
    <scope>NUCLEOTIDE SEQUENCE</scope>
    <source>
        <strain evidence="7">ChiGjej1B1-14440</strain>
    </source>
</reference>
<dbReference type="InterPro" id="IPR022948">
    <property type="entry name" value="COD_ChbG_bac"/>
</dbReference>
<accession>A0A9D1XR51</accession>
<keyword evidence="3 6" id="KW-0378">Hydrolase</keyword>
<comment type="caution">
    <text evidence="7">The sequence shown here is derived from an EMBL/GenBank/DDBJ whole genome shotgun (WGS) entry which is preliminary data.</text>
</comment>
<dbReference type="EMBL" id="DXET01000243">
    <property type="protein sequence ID" value="HIX82475.1"/>
    <property type="molecule type" value="Genomic_DNA"/>
</dbReference>
<comment type="subunit">
    <text evidence="6">Homodimer.</text>
</comment>
<organism evidence="7 8">
    <name type="scientific">Candidatus Erysipelatoclostridium merdavium</name>
    <dbReference type="NCBI Taxonomy" id="2838566"/>
    <lineage>
        <taxon>Bacteria</taxon>
        <taxon>Bacillati</taxon>
        <taxon>Bacillota</taxon>
        <taxon>Erysipelotrichia</taxon>
        <taxon>Erysipelotrichales</taxon>
        <taxon>Erysipelotrichales incertae sedis</taxon>
    </lineage>
</organism>
<sequence length="247" mass="28643">MTKKIIINADDFGISEGAVLGIIKAHQDGILTSTTCMVNMPYAKMGLELASRYPNLGIGIHLVLTVGRPLIDGAKSYVDKNGNFLRPSAYPNEEPNANFDELYREWKAQIERFIKLAGKKPTHIDSHHHVHLLPQHHDVVIKLAKEYDLPIRQRDQIINNYQYVRCNDQFYKDNVNYEYLTSAINDIDEYGEIMCHPALLDWRLYQMSSYNIPRMKELDLLCDKKIKQFIKDKDIELINYSNLKKTD</sequence>
<protein>
    <recommendedName>
        <fullName evidence="6">Carbohydrate deacetylase</fullName>
        <ecNumber evidence="6">3.5.1.-</ecNumber>
    </recommendedName>
</protein>
<evidence type="ECO:0000256" key="2">
    <source>
        <dbReference type="ARBA" id="ARBA00022723"/>
    </source>
</evidence>
<evidence type="ECO:0000313" key="8">
    <source>
        <dbReference type="Proteomes" id="UP000886724"/>
    </source>
</evidence>
<proteinExistence type="inferred from homology"/>
<dbReference type="GO" id="GO:0000272">
    <property type="term" value="P:polysaccharide catabolic process"/>
    <property type="evidence" value="ECO:0007669"/>
    <property type="project" value="InterPro"/>
</dbReference>
<dbReference type="Gene3D" id="3.20.20.370">
    <property type="entry name" value="Glycoside hydrolase/deacetylase"/>
    <property type="match status" value="1"/>
</dbReference>
<keyword evidence="2 6" id="KW-0479">Metal-binding</keyword>
<keyword evidence="5 6" id="KW-0119">Carbohydrate metabolism</keyword>
<dbReference type="Proteomes" id="UP000886724">
    <property type="component" value="Unassembled WGS sequence"/>
</dbReference>
<comment type="similarity">
    <text evidence="6">Belongs to the YdjC deacetylase family.</text>
</comment>
<reference evidence="7" key="2">
    <citation type="submission" date="2021-04" db="EMBL/GenBank/DDBJ databases">
        <authorList>
            <person name="Gilroy R."/>
        </authorList>
    </citation>
    <scope>NUCLEOTIDE SEQUENCE</scope>
    <source>
        <strain evidence="7">ChiGjej1B1-14440</strain>
    </source>
</reference>
<comment type="cofactor">
    <cofactor evidence="1 6">
        <name>Mg(2+)</name>
        <dbReference type="ChEBI" id="CHEBI:18420"/>
    </cofactor>
</comment>
<dbReference type="InterPro" id="IPR011330">
    <property type="entry name" value="Glyco_hydro/deAcase_b/a-brl"/>
</dbReference>
<comment type="function">
    <text evidence="6">Probably catalyzes the deacetylation of acetylated carbohydrates an important step in the degradation of oligosaccharides.</text>
</comment>
<evidence type="ECO:0000313" key="7">
    <source>
        <dbReference type="EMBL" id="HIX82475.1"/>
    </source>
</evidence>
<feature type="binding site" evidence="6">
    <location>
        <position position="61"/>
    </location>
    <ligand>
        <name>Mg(2+)</name>
        <dbReference type="ChEBI" id="CHEBI:18420"/>
    </ligand>
</feature>
<dbReference type="GO" id="GO:0019213">
    <property type="term" value="F:deacetylase activity"/>
    <property type="evidence" value="ECO:0007669"/>
    <property type="project" value="TreeGrafter"/>
</dbReference>
<evidence type="ECO:0000256" key="1">
    <source>
        <dbReference type="ARBA" id="ARBA00001946"/>
    </source>
</evidence>
<dbReference type="SUPFAM" id="SSF88713">
    <property type="entry name" value="Glycoside hydrolase/deacetylase"/>
    <property type="match status" value="1"/>
</dbReference>
<dbReference type="Pfam" id="PF04794">
    <property type="entry name" value="YdjC"/>
    <property type="match status" value="1"/>
</dbReference>
<dbReference type="AlphaFoldDB" id="A0A9D1XR51"/>
<dbReference type="GO" id="GO:0016811">
    <property type="term" value="F:hydrolase activity, acting on carbon-nitrogen (but not peptide) bonds, in linear amides"/>
    <property type="evidence" value="ECO:0007669"/>
    <property type="project" value="UniProtKB-UniRule"/>
</dbReference>
<dbReference type="NCBIfam" id="NF002559">
    <property type="entry name" value="PRK02134.1"/>
    <property type="match status" value="1"/>
</dbReference>
<dbReference type="EC" id="3.5.1.-" evidence="6"/>
<evidence type="ECO:0000256" key="3">
    <source>
        <dbReference type="ARBA" id="ARBA00022801"/>
    </source>
</evidence>
<dbReference type="GO" id="GO:0046872">
    <property type="term" value="F:metal ion binding"/>
    <property type="evidence" value="ECO:0007669"/>
    <property type="project" value="UniProtKB-KW"/>
</dbReference>
<evidence type="ECO:0000256" key="4">
    <source>
        <dbReference type="ARBA" id="ARBA00022842"/>
    </source>
</evidence>
<dbReference type="HAMAP" id="MF_01246">
    <property type="entry name" value="COD"/>
    <property type="match status" value="1"/>
</dbReference>
<gene>
    <name evidence="7" type="primary">chbG</name>
    <name evidence="7" type="ORF">H9980_10995</name>
</gene>
<evidence type="ECO:0000256" key="6">
    <source>
        <dbReference type="HAMAP-Rule" id="MF_01246"/>
    </source>
</evidence>
<dbReference type="CDD" id="cd10803">
    <property type="entry name" value="YdjC_EF3048_like"/>
    <property type="match status" value="1"/>
</dbReference>
<keyword evidence="4 6" id="KW-0460">Magnesium</keyword>
<name>A0A9D1XR51_9FIRM</name>
<evidence type="ECO:0000256" key="5">
    <source>
        <dbReference type="ARBA" id="ARBA00023277"/>
    </source>
</evidence>
<feature type="binding site" evidence="6">
    <location>
        <position position="127"/>
    </location>
    <ligand>
        <name>Mg(2+)</name>
        <dbReference type="ChEBI" id="CHEBI:18420"/>
    </ligand>
</feature>
<dbReference type="InterPro" id="IPR006879">
    <property type="entry name" value="YdjC-like"/>
</dbReference>
<dbReference type="PANTHER" id="PTHR31609">
    <property type="entry name" value="YDJC DEACETYLASE FAMILY MEMBER"/>
    <property type="match status" value="1"/>
</dbReference>
<dbReference type="PANTHER" id="PTHR31609:SF1">
    <property type="entry name" value="CARBOHYDRATE DEACETYLASE"/>
    <property type="match status" value="1"/>
</dbReference>